<feature type="region of interest" description="Disordered" evidence="5">
    <location>
        <begin position="1"/>
        <end position="22"/>
    </location>
</feature>
<feature type="compositionally biased region" description="Basic and acidic residues" evidence="5">
    <location>
        <begin position="7"/>
        <end position="17"/>
    </location>
</feature>
<dbReference type="InterPro" id="IPR039659">
    <property type="entry name" value="SPT5"/>
</dbReference>
<dbReference type="SUPFAM" id="SSF50104">
    <property type="entry name" value="Translation proteins SH3-like domain"/>
    <property type="match status" value="1"/>
</dbReference>
<dbReference type="InterPro" id="IPR039385">
    <property type="entry name" value="NGN_Euk"/>
</dbReference>
<feature type="region of interest" description="Disordered" evidence="5">
    <location>
        <begin position="641"/>
        <end position="663"/>
    </location>
</feature>
<dbReference type="InterPro" id="IPR005824">
    <property type="entry name" value="KOW"/>
</dbReference>
<dbReference type="GO" id="GO:0032044">
    <property type="term" value="C:DSIF complex"/>
    <property type="evidence" value="ECO:0007669"/>
    <property type="project" value="TreeGrafter"/>
</dbReference>
<dbReference type="CDD" id="cd06081">
    <property type="entry name" value="KOW_Spt5_1"/>
    <property type="match status" value="1"/>
</dbReference>
<dbReference type="GO" id="GO:0006412">
    <property type="term" value="P:translation"/>
    <property type="evidence" value="ECO:0007669"/>
    <property type="project" value="InterPro"/>
</dbReference>
<dbReference type="GO" id="GO:0003729">
    <property type="term" value="F:mRNA binding"/>
    <property type="evidence" value="ECO:0007669"/>
    <property type="project" value="TreeGrafter"/>
</dbReference>
<dbReference type="SMART" id="SM00739">
    <property type="entry name" value="KOW"/>
    <property type="match status" value="4"/>
</dbReference>
<gene>
    <name evidence="7" type="ORF">SteCoe_6606</name>
</gene>
<evidence type="ECO:0000313" key="8">
    <source>
        <dbReference type="Proteomes" id="UP000187209"/>
    </source>
</evidence>
<dbReference type="EMBL" id="MPUH01000092">
    <property type="protein sequence ID" value="OMJ90938.1"/>
    <property type="molecule type" value="Genomic_DNA"/>
</dbReference>
<evidence type="ECO:0000256" key="3">
    <source>
        <dbReference type="ARBA" id="ARBA00023163"/>
    </source>
</evidence>
<feature type="domain" description="KOW" evidence="6">
    <location>
        <begin position="331"/>
        <end position="358"/>
    </location>
</feature>
<comment type="subcellular location">
    <subcellularLocation>
        <location evidence="1">Nucleus</location>
    </subcellularLocation>
</comment>
<dbReference type="InterPro" id="IPR036735">
    <property type="entry name" value="NGN_dom_sf"/>
</dbReference>
<protein>
    <recommendedName>
        <fullName evidence="6">KOW domain-containing protein</fullName>
    </recommendedName>
</protein>
<dbReference type="Pfam" id="PF23042">
    <property type="entry name" value="KOW1_SPT5"/>
    <property type="match status" value="1"/>
</dbReference>
<dbReference type="CDD" id="cd09888">
    <property type="entry name" value="NGN_Euk"/>
    <property type="match status" value="1"/>
</dbReference>
<organism evidence="7 8">
    <name type="scientific">Stentor coeruleus</name>
    <dbReference type="NCBI Taxonomy" id="5963"/>
    <lineage>
        <taxon>Eukaryota</taxon>
        <taxon>Sar</taxon>
        <taxon>Alveolata</taxon>
        <taxon>Ciliophora</taxon>
        <taxon>Postciliodesmatophora</taxon>
        <taxon>Heterotrichea</taxon>
        <taxon>Heterotrichida</taxon>
        <taxon>Stentoridae</taxon>
        <taxon>Stentor</taxon>
    </lineage>
</organism>
<dbReference type="InterPro" id="IPR041975">
    <property type="entry name" value="KOW_Spt5_2"/>
</dbReference>
<evidence type="ECO:0000256" key="2">
    <source>
        <dbReference type="ARBA" id="ARBA00006956"/>
    </source>
</evidence>
<dbReference type="Proteomes" id="UP000187209">
    <property type="component" value="Unassembled WGS sequence"/>
</dbReference>
<dbReference type="GO" id="GO:0032784">
    <property type="term" value="P:regulation of DNA-templated transcription elongation"/>
    <property type="evidence" value="ECO:0007669"/>
    <property type="project" value="InterPro"/>
</dbReference>
<dbReference type="InterPro" id="IPR008991">
    <property type="entry name" value="Translation_prot_SH3-like_sf"/>
</dbReference>
<dbReference type="GO" id="GO:0003735">
    <property type="term" value="F:structural constituent of ribosome"/>
    <property type="evidence" value="ECO:0007669"/>
    <property type="project" value="InterPro"/>
</dbReference>
<dbReference type="PROSITE" id="PS01108">
    <property type="entry name" value="RIBOSOMAL_L24"/>
    <property type="match status" value="1"/>
</dbReference>
<sequence>MSDSDEIPQKRSKEEPRTRRRLKKAKFNKKLFIDDAAESGDEEESEGDSDYAGEYEEAVKLQSELPKRRALYENLTAEELAEKYERQVAYQQVNLANQEISVVSKQQELPSINDPKLWQVFCKPGKARELAINLMSKCAKCKQSPVFSAFASSYVTDCVYLEAYTKHDVLITIKGMSLVNERKIIVVPIGEMVDVFNMDLTPKCKVTKGEFVRVGFGTYKDDLAQIVNVEDHLGKVTVRLVPRIESTGNKKIRPPPKLFNPSDYQNCDKKRDMNTQEVYFSYGGNTFWNGFLYKTLSLRSLKFQDIKPTLREIKIFDDNKVVMILKPKQVSFAQGDKVKVVYGDSRGLTGSVESSDNNVVNIYPFIEELCDKKFEFPIKDLCKFFDIGDHVKVIEGRYIGITGMVVSCKDNTVDFIADINQTIITVLANDLKLSEEISSGQDRSENYNINEIILLKNDLNFGIVTKINSGGVTTVLDNNETTSIWYHEISKKYSPYRFTALDRDQNKLCYNDMVKIVFPKHPYSNRFGSVKNAFRGIVFLQIQEALEGKIVAVKASFCLLQGKNSEQEVLYKDDYLGIIVRLKTGPYRGATAKVVDVYESKFKVELFTISKILTIDASACEKMEANNDVMAIQDLKKTPAANSPAYTPHEVASPWETPRSRAY</sequence>
<dbReference type="Pfam" id="PF03439">
    <property type="entry name" value="Spt5-NGN"/>
    <property type="match status" value="1"/>
</dbReference>
<dbReference type="InterPro" id="IPR041977">
    <property type="entry name" value="KOW_Spt5_4"/>
</dbReference>
<keyword evidence="8" id="KW-1185">Reference proteome</keyword>
<dbReference type="Pfam" id="PF23291">
    <property type="entry name" value="KOW4_SPT5"/>
    <property type="match status" value="1"/>
</dbReference>
<comment type="caution">
    <text evidence="7">The sequence shown here is derived from an EMBL/GenBank/DDBJ whole genome shotgun (WGS) entry which is preliminary data.</text>
</comment>
<dbReference type="PANTHER" id="PTHR11125:SF7">
    <property type="entry name" value="TRANSCRIPTION ELONGATION FACTOR SPT5"/>
    <property type="match status" value="1"/>
</dbReference>
<accession>A0A1R2CPK8</accession>
<dbReference type="GO" id="GO:0006368">
    <property type="term" value="P:transcription elongation by RNA polymerase II"/>
    <property type="evidence" value="ECO:0007669"/>
    <property type="project" value="TreeGrafter"/>
</dbReference>
<dbReference type="InterPro" id="IPR041973">
    <property type="entry name" value="KOW_Spt5_1"/>
</dbReference>
<evidence type="ECO:0000256" key="5">
    <source>
        <dbReference type="SAM" id="MobiDB-lite"/>
    </source>
</evidence>
<reference evidence="7 8" key="1">
    <citation type="submission" date="2016-11" db="EMBL/GenBank/DDBJ databases">
        <title>The macronuclear genome of Stentor coeruleus: a giant cell with tiny introns.</title>
        <authorList>
            <person name="Slabodnick M."/>
            <person name="Ruby J.G."/>
            <person name="Reiff S.B."/>
            <person name="Swart E.C."/>
            <person name="Gosai S."/>
            <person name="Prabakaran S."/>
            <person name="Witkowska E."/>
            <person name="Larue G.E."/>
            <person name="Fisher S."/>
            <person name="Freeman R.M."/>
            <person name="Gunawardena J."/>
            <person name="Chu W."/>
            <person name="Stover N.A."/>
            <person name="Gregory B.D."/>
            <person name="Nowacki M."/>
            <person name="Derisi J."/>
            <person name="Roy S.W."/>
            <person name="Marshall W.F."/>
            <person name="Sood P."/>
        </authorList>
    </citation>
    <scope>NUCLEOTIDE SEQUENCE [LARGE SCALE GENOMIC DNA]</scope>
    <source>
        <strain evidence="7">WM001</strain>
    </source>
</reference>
<dbReference type="InterPro" id="IPR005825">
    <property type="entry name" value="Ribosomal_uL24_CS"/>
</dbReference>
<keyword evidence="4" id="KW-0539">Nucleus</keyword>
<dbReference type="CDD" id="cd06083">
    <property type="entry name" value="KOW_Spt5_3"/>
    <property type="match status" value="1"/>
</dbReference>
<evidence type="ECO:0000313" key="7">
    <source>
        <dbReference type="EMBL" id="OMJ90938.1"/>
    </source>
</evidence>
<dbReference type="InterPro" id="IPR005100">
    <property type="entry name" value="NGN-domain"/>
</dbReference>
<evidence type="ECO:0000256" key="1">
    <source>
        <dbReference type="ARBA" id="ARBA00004123"/>
    </source>
</evidence>
<evidence type="ECO:0000259" key="6">
    <source>
        <dbReference type="SMART" id="SM00739"/>
    </source>
</evidence>
<dbReference type="GO" id="GO:0006357">
    <property type="term" value="P:regulation of transcription by RNA polymerase II"/>
    <property type="evidence" value="ECO:0007669"/>
    <property type="project" value="InterPro"/>
</dbReference>
<dbReference type="GO" id="GO:0005840">
    <property type="term" value="C:ribosome"/>
    <property type="evidence" value="ECO:0007669"/>
    <property type="project" value="InterPro"/>
</dbReference>
<comment type="similarity">
    <text evidence="2">Belongs to the SPT5 family.</text>
</comment>
<dbReference type="AlphaFoldDB" id="A0A1R2CPK8"/>
<evidence type="ECO:0000256" key="4">
    <source>
        <dbReference type="ARBA" id="ARBA00023242"/>
    </source>
</evidence>
<dbReference type="Gene3D" id="2.30.30.30">
    <property type="match status" value="3"/>
</dbReference>
<dbReference type="OrthoDB" id="311385at2759"/>
<dbReference type="Gene3D" id="3.30.70.940">
    <property type="entry name" value="NusG, N-terminal domain"/>
    <property type="match status" value="1"/>
</dbReference>
<dbReference type="Pfam" id="PF23284">
    <property type="entry name" value="KOW2_Spt5"/>
    <property type="match status" value="1"/>
</dbReference>
<proteinExistence type="inferred from homology"/>
<dbReference type="InterPro" id="IPR041976">
    <property type="entry name" value="KOW_Spt5_3"/>
</dbReference>
<feature type="domain" description="KOW" evidence="6">
    <location>
        <begin position="573"/>
        <end position="600"/>
    </location>
</feature>
<feature type="domain" description="KOW" evidence="6">
    <location>
        <begin position="205"/>
        <end position="232"/>
    </location>
</feature>
<dbReference type="PANTHER" id="PTHR11125">
    <property type="entry name" value="SUPPRESSOR OF TY 5"/>
    <property type="match status" value="1"/>
</dbReference>
<keyword evidence="3" id="KW-0804">Transcription</keyword>
<dbReference type="InterPro" id="IPR014722">
    <property type="entry name" value="Rib_uL2_dom2"/>
</dbReference>
<name>A0A1R2CPK8_9CILI</name>
<feature type="domain" description="KOW" evidence="6">
    <location>
        <begin position="384"/>
        <end position="411"/>
    </location>
</feature>